<name>A0A2T0TNU8_9BACT</name>
<dbReference type="SUPFAM" id="SSF51735">
    <property type="entry name" value="NAD(P)-binding Rossmann-fold domains"/>
    <property type="match status" value="1"/>
</dbReference>
<accession>A0A2T0TNU8</accession>
<dbReference type="InterPro" id="IPR002347">
    <property type="entry name" value="SDR_fam"/>
</dbReference>
<evidence type="ECO:0000256" key="1">
    <source>
        <dbReference type="ARBA" id="ARBA00006484"/>
    </source>
</evidence>
<proteinExistence type="inferred from homology"/>
<dbReference type="InterPro" id="IPR036291">
    <property type="entry name" value="NAD(P)-bd_dom_sf"/>
</dbReference>
<dbReference type="PANTHER" id="PTHR43976">
    <property type="entry name" value="SHORT CHAIN DEHYDROGENASE"/>
    <property type="match status" value="1"/>
</dbReference>
<dbReference type="Proteomes" id="UP000238375">
    <property type="component" value="Unassembled WGS sequence"/>
</dbReference>
<sequence>MNQPTNNIWFITGISGGLGKALAECVMQHGDFVIGTFRQQQQVDAFNEQYSDRGFALLLDVTNAEAVSQTAQTVIDRFGRLDVLVNNAGYGFAGAVEEATEADVRAVFAANFFGMLAVTQAFLPLFRRQKKGRILQISSQSGVKAVPGFGIYNASKFALEGLSEALAAEVAPLGIQVTLVEPGPFRTNFAGSSFGQAEQHIADYDATAGAFRQRMETANGKQEGDPAKAAEAIWQLAQQENPPLRLPLGKIAVATIQAKIDSLQQDLDAGRAVAEQAVFA</sequence>
<dbReference type="EMBL" id="PVTE01000001">
    <property type="protein sequence ID" value="PRY47208.1"/>
    <property type="molecule type" value="Genomic_DNA"/>
</dbReference>
<dbReference type="PANTHER" id="PTHR43976:SF16">
    <property type="entry name" value="SHORT-CHAIN DEHYDROGENASE_REDUCTASE FAMILY PROTEIN"/>
    <property type="match status" value="1"/>
</dbReference>
<evidence type="ECO:0000256" key="3">
    <source>
        <dbReference type="RuleBase" id="RU000363"/>
    </source>
</evidence>
<dbReference type="PRINTS" id="PR00081">
    <property type="entry name" value="GDHRDH"/>
</dbReference>
<dbReference type="InterPro" id="IPR020904">
    <property type="entry name" value="Sc_DH/Rdtase_CS"/>
</dbReference>
<evidence type="ECO:0000313" key="5">
    <source>
        <dbReference type="Proteomes" id="UP000238375"/>
    </source>
</evidence>
<evidence type="ECO:0000256" key="2">
    <source>
        <dbReference type="ARBA" id="ARBA00023002"/>
    </source>
</evidence>
<keyword evidence="5" id="KW-1185">Reference proteome</keyword>
<dbReference type="Pfam" id="PF00106">
    <property type="entry name" value="adh_short"/>
    <property type="match status" value="1"/>
</dbReference>
<dbReference type="GO" id="GO:0016491">
    <property type="term" value="F:oxidoreductase activity"/>
    <property type="evidence" value="ECO:0007669"/>
    <property type="project" value="UniProtKB-KW"/>
</dbReference>
<comment type="caution">
    <text evidence="4">The sequence shown here is derived from an EMBL/GenBank/DDBJ whole genome shotgun (WGS) entry which is preliminary data.</text>
</comment>
<dbReference type="PRINTS" id="PR00080">
    <property type="entry name" value="SDRFAMILY"/>
</dbReference>
<keyword evidence="2" id="KW-0560">Oxidoreductase</keyword>
<dbReference type="NCBIfam" id="NF004824">
    <property type="entry name" value="PRK06180.1"/>
    <property type="match status" value="1"/>
</dbReference>
<dbReference type="PROSITE" id="PS00061">
    <property type="entry name" value="ADH_SHORT"/>
    <property type="match status" value="1"/>
</dbReference>
<dbReference type="AlphaFoldDB" id="A0A2T0TNU8"/>
<organism evidence="4 5">
    <name type="scientific">Spirosoma oryzae</name>
    <dbReference type="NCBI Taxonomy" id="1469603"/>
    <lineage>
        <taxon>Bacteria</taxon>
        <taxon>Pseudomonadati</taxon>
        <taxon>Bacteroidota</taxon>
        <taxon>Cytophagia</taxon>
        <taxon>Cytophagales</taxon>
        <taxon>Cytophagaceae</taxon>
        <taxon>Spirosoma</taxon>
    </lineage>
</organism>
<comment type="similarity">
    <text evidence="1 3">Belongs to the short-chain dehydrogenases/reductases (SDR) family.</text>
</comment>
<dbReference type="CDD" id="cd05374">
    <property type="entry name" value="17beta-HSD-like_SDR_c"/>
    <property type="match status" value="1"/>
</dbReference>
<gene>
    <name evidence="4" type="ORF">CLV58_101274</name>
</gene>
<dbReference type="RefSeq" id="WP_106135951.1">
    <property type="nucleotide sequence ID" value="NZ_PVTE01000001.1"/>
</dbReference>
<reference evidence="4 5" key="1">
    <citation type="submission" date="2018-03" db="EMBL/GenBank/DDBJ databases">
        <title>Genomic Encyclopedia of Archaeal and Bacterial Type Strains, Phase II (KMG-II): from individual species to whole genera.</title>
        <authorList>
            <person name="Goeker M."/>
        </authorList>
    </citation>
    <scope>NUCLEOTIDE SEQUENCE [LARGE SCALE GENOMIC DNA]</scope>
    <source>
        <strain evidence="4 5">DSM 28354</strain>
    </source>
</reference>
<protein>
    <submittedName>
        <fullName evidence="4">Short-subunit dehydrogenase</fullName>
    </submittedName>
</protein>
<dbReference type="InterPro" id="IPR051911">
    <property type="entry name" value="SDR_oxidoreductase"/>
</dbReference>
<dbReference type="Gene3D" id="3.40.50.720">
    <property type="entry name" value="NAD(P)-binding Rossmann-like Domain"/>
    <property type="match status" value="1"/>
</dbReference>
<evidence type="ECO:0000313" key="4">
    <source>
        <dbReference type="EMBL" id="PRY47208.1"/>
    </source>
</evidence>
<dbReference type="OrthoDB" id="9786056at2"/>